<evidence type="ECO:0000313" key="3">
    <source>
        <dbReference type="Proteomes" id="UP000321039"/>
    </source>
</evidence>
<dbReference type="RefSeq" id="WP_148069948.1">
    <property type="nucleotide sequence ID" value="NZ_VRZA01000008.1"/>
</dbReference>
<dbReference type="EMBL" id="VRZA01000008">
    <property type="protein sequence ID" value="TXS90233.1"/>
    <property type="molecule type" value="Genomic_DNA"/>
</dbReference>
<comment type="caution">
    <text evidence="2">The sequence shown here is derived from an EMBL/GenBank/DDBJ whole genome shotgun (WGS) entry which is preliminary data.</text>
</comment>
<name>A0A5C8ZP18_9GAMM</name>
<keyword evidence="3" id="KW-1185">Reference proteome</keyword>
<dbReference type="InterPro" id="IPR036291">
    <property type="entry name" value="NAD(P)-bd_dom_sf"/>
</dbReference>
<gene>
    <name evidence="2" type="ORF">FV139_18405</name>
</gene>
<dbReference type="PANTHER" id="PTHR12286">
    <property type="entry name" value="SACCHAROPINE DEHYDROGENASE-LIKE OXIDOREDUCTASE"/>
    <property type="match status" value="1"/>
</dbReference>
<protein>
    <submittedName>
        <fullName evidence="2">Saccharopine dehydrogenase</fullName>
    </submittedName>
</protein>
<sequence length="420" mass="44994">MQNSPYDIVVFGATSFVGQILTRYLVDYCATSEECIRWAIAGRSEAKLLALRSSLGGEGGSLPLIVADAADEDQLKALCSATRVVVSTVGPYALYGEPLVRECAATGTDYCDLTGEVQWIRRMIDTYAEMAEASGARIVHCCGFDSVPSDMGVFFLQQLAVSHFGEPASRVKMRVKFLKGGASGGTVASLLNMMKEAAANPALRQELQNPYSICPDGAPSRARQHAVTSAEYDADFDAWIGPFVMAMINERVVHRSNALAENAYGEDFTYNEAMLMGAGIQGRLRAVSLAGGLGAVMAGAAIGPVRQLMERFVFPSPGEGPDEEAQRSGRFDLRFSGETASGDRVRVKVTGDRDPGYGSTAKMLGQAALSLAFDLVQGDADNTGKAGRGGGFWTPATLFDERYLTRLCRHAGLTFEELPQ</sequence>
<feature type="domain" description="Saccharopine dehydrogenase NADP binding" evidence="1">
    <location>
        <begin position="8"/>
        <end position="138"/>
    </location>
</feature>
<reference evidence="2 3" key="1">
    <citation type="submission" date="2019-08" db="EMBL/GenBank/DDBJ databases">
        <title>Parahaliea maris sp. nov., isolated from the surface seawater.</title>
        <authorList>
            <person name="Liu Y."/>
        </authorList>
    </citation>
    <scope>NUCLEOTIDE SEQUENCE [LARGE SCALE GENOMIC DNA]</scope>
    <source>
        <strain evidence="2 3">HSLHS9</strain>
    </source>
</reference>
<accession>A0A5C8ZP18</accession>
<dbReference type="AlphaFoldDB" id="A0A5C8ZP18"/>
<dbReference type="GO" id="GO:0009247">
    <property type="term" value="P:glycolipid biosynthetic process"/>
    <property type="evidence" value="ECO:0007669"/>
    <property type="project" value="TreeGrafter"/>
</dbReference>
<dbReference type="PANTHER" id="PTHR12286:SF5">
    <property type="entry name" value="SACCHAROPINE DEHYDROGENASE-LIKE OXIDOREDUCTASE"/>
    <property type="match status" value="1"/>
</dbReference>
<dbReference type="SUPFAM" id="SSF51735">
    <property type="entry name" value="NAD(P)-binding Rossmann-fold domains"/>
    <property type="match status" value="1"/>
</dbReference>
<dbReference type="InterPro" id="IPR005097">
    <property type="entry name" value="Sacchrp_dh_NADP-bd"/>
</dbReference>
<organism evidence="2 3">
    <name type="scientific">Parahaliea maris</name>
    <dbReference type="NCBI Taxonomy" id="2716870"/>
    <lineage>
        <taxon>Bacteria</taxon>
        <taxon>Pseudomonadati</taxon>
        <taxon>Pseudomonadota</taxon>
        <taxon>Gammaproteobacteria</taxon>
        <taxon>Cellvibrionales</taxon>
        <taxon>Halieaceae</taxon>
        <taxon>Parahaliea</taxon>
    </lineage>
</organism>
<dbReference type="GO" id="GO:0005886">
    <property type="term" value="C:plasma membrane"/>
    <property type="evidence" value="ECO:0007669"/>
    <property type="project" value="TreeGrafter"/>
</dbReference>
<dbReference type="Pfam" id="PF03435">
    <property type="entry name" value="Sacchrp_dh_NADP"/>
    <property type="match status" value="1"/>
</dbReference>
<dbReference type="Proteomes" id="UP000321039">
    <property type="component" value="Unassembled WGS sequence"/>
</dbReference>
<dbReference type="Gene3D" id="3.40.50.720">
    <property type="entry name" value="NAD(P)-binding Rossmann-like Domain"/>
    <property type="match status" value="1"/>
</dbReference>
<evidence type="ECO:0000313" key="2">
    <source>
        <dbReference type="EMBL" id="TXS90233.1"/>
    </source>
</evidence>
<evidence type="ECO:0000259" key="1">
    <source>
        <dbReference type="Pfam" id="PF03435"/>
    </source>
</evidence>
<dbReference type="InterPro" id="IPR051276">
    <property type="entry name" value="Saccharopine_DH-like_oxidrdct"/>
</dbReference>
<proteinExistence type="predicted"/>